<dbReference type="InterPro" id="IPR021229">
    <property type="entry name" value="DUF2800"/>
</dbReference>
<dbReference type="Proteomes" id="UP000243374">
    <property type="component" value="Unassembled WGS sequence"/>
</dbReference>
<name>A0A662Z5Z2_9GAMM</name>
<evidence type="ECO:0008006" key="3">
    <source>
        <dbReference type="Google" id="ProtNLM"/>
    </source>
</evidence>
<dbReference type="AlphaFoldDB" id="A0A662Z5Z2"/>
<dbReference type="OrthoDB" id="9766061at2"/>
<protein>
    <recommendedName>
        <fullName evidence="3">PD-(D/E)XK nuclease superfamily protein</fullName>
    </recommendedName>
</protein>
<evidence type="ECO:0000313" key="1">
    <source>
        <dbReference type="EMBL" id="SFJ74886.1"/>
    </source>
</evidence>
<dbReference type="Gene3D" id="3.90.320.10">
    <property type="match status" value="1"/>
</dbReference>
<dbReference type="InterPro" id="IPR011604">
    <property type="entry name" value="PDDEXK-like_dom_sf"/>
</dbReference>
<dbReference type="RefSeq" id="WP_074838029.1">
    <property type="nucleotide sequence ID" value="NZ_CP047056.1"/>
</dbReference>
<dbReference type="EMBL" id="FOSF01000001">
    <property type="protein sequence ID" value="SFJ74886.1"/>
    <property type="molecule type" value="Genomic_DNA"/>
</dbReference>
<reference evidence="1 2" key="1">
    <citation type="submission" date="2016-10" db="EMBL/GenBank/DDBJ databases">
        <authorList>
            <person name="Varghese N."/>
            <person name="Submissions S."/>
        </authorList>
    </citation>
    <scope>NUCLEOTIDE SEQUENCE [LARGE SCALE GENOMIC DNA]</scope>
    <source>
        <strain evidence="1 2">22B</strain>
    </source>
</reference>
<accession>A0A662Z5Z2</accession>
<proteinExistence type="predicted"/>
<sequence length="360" mass="40287">MAERHSILSASGAHRWLNCTASIKACEGLPDNASNDAQKGTEVHELCAYKLYKILGKINENLVKAPEYEYSVDDERNAQAYAEYIKELVTDGCAVMIEQKVDFSEYAAEGGFGTADCIIINDTKINIIDYKNGVGVKVNAYKNPQMMLYALGAYSTFKEVYEDIEEVTMTIYQPNIENISTYTVSIGELLEAAETLFKPKAQEALSGNGSFNKGDWCRFCKAKGTCKKYGEEFMEILKDFELQVGETTTLTEDEILTILRHGNEIVSWIKDVQEYALNCAKVGKSWEGFELKPGRSTRKFTDEKEVAKTLTANGVEPYENIHKLKTLTAIEKELGKKKVEELLGALLIRVPGKETLVPRD</sequence>
<organism evidence="1 2">
    <name type="scientific">Succinivibrio dextrinosolvens</name>
    <dbReference type="NCBI Taxonomy" id="83771"/>
    <lineage>
        <taxon>Bacteria</taxon>
        <taxon>Pseudomonadati</taxon>
        <taxon>Pseudomonadota</taxon>
        <taxon>Gammaproteobacteria</taxon>
        <taxon>Aeromonadales</taxon>
        <taxon>Succinivibrionaceae</taxon>
        <taxon>Succinivibrio</taxon>
    </lineage>
</organism>
<gene>
    <name evidence="1" type="ORF">SAMN04487865_1001146</name>
</gene>
<dbReference type="Pfam" id="PF10926">
    <property type="entry name" value="DUF2800"/>
    <property type="match status" value="1"/>
</dbReference>
<evidence type="ECO:0000313" key="2">
    <source>
        <dbReference type="Proteomes" id="UP000243374"/>
    </source>
</evidence>
<keyword evidence="2" id="KW-1185">Reference proteome</keyword>